<dbReference type="AlphaFoldDB" id="A0A0F6R3D0"/>
<organism evidence="1 3">
    <name type="scientific">Corynebacterium kutscheri</name>
    <dbReference type="NCBI Taxonomy" id="35755"/>
    <lineage>
        <taxon>Bacteria</taxon>
        <taxon>Bacillati</taxon>
        <taxon>Actinomycetota</taxon>
        <taxon>Actinomycetes</taxon>
        <taxon>Mycobacteriales</taxon>
        <taxon>Corynebacteriaceae</taxon>
        <taxon>Corynebacterium</taxon>
    </lineage>
</organism>
<name>A0A0F6R3D0_9CORY</name>
<proteinExistence type="predicted"/>
<dbReference type="HOGENOM" id="CLU_2648353_0_0_11"/>
<keyword evidence="3" id="KW-1185">Reference proteome</keyword>
<dbReference type="EMBL" id="LR134377">
    <property type="protein sequence ID" value="VEH05750.1"/>
    <property type="molecule type" value="Genomic_DNA"/>
</dbReference>
<dbReference type="Proteomes" id="UP000033457">
    <property type="component" value="Chromosome"/>
</dbReference>
<evidence type="ECO:0000313" key="2">
    <source>
        <dbReference type="EMBL" id="VEH05750.1"/>
    </source>
</evidence>
<dbReference type="Proteomes" id="UP000271380">
    <property type="component" value="Chromosome"/>
</dbReference>
<reference evidence="1 3" key="1">
    <citation type="journal article" date="2015" name="Genome Announc.">
        <title>Complete Genome Sequence of Corynebacterium kutscheri DSM 20755, a Corynebacterial Type Strain with Remarkably Low G+C Content of Chromosomal DNA.</title>
        <authorList>
            <person name="Ruckert C."/>
            <person name="Albersmeier A."/>
            <person name="Winkler A."/>
            <person name="Tauch A."/>
        </authorList>
    </citation>
    <scope>NUCLEOTIDE SEQUENCE [LARGE SCALE GENOMIC DNA]</scope>
    <source>
        <strain evidence="1 3">DSM 20755</strain>
    </source>
</reference>
<evidence type="ECO:0000313" key="4">
    <source>
        <dbReference type="Proteomes" id="UP000271380"/>
    </source>
</evidence>
<gene>
    <name evidence="2" type="ORF">NCTC949_00771</name>
    <name evidence="1" type="ORF">UL82_10395</name>
</gene>
<protein>
    <submittedName>
        <fullName evidence="1">Uncharacterized protein</fullName>
    </submittedName>
</protein>
<dbReference type="KEGG" id="cku:UL82_10395"/>
<evidence type="ECO:0000313" key="3">
    <source>
        <dbReference type="Proteomes" id="UP000033457"/>
    </source>
</evidence>
<dbReference type="RefSeq" id="WP_046440861.1">
    <property type="nucleotide sequence ID" value="NZ_CP011312.1"/>
</dbReference>
<reference evidence="2 4" key="2">
    <citation type="submission" date="2018-12" db="EMBL/GenBank/DDBJ databases">
        <authorList>
            <consortium name="Pathogen Informatics"/>
        </authorList>
    </citation>
    <scope>NUCLEOTIDE SEQUENCE [LARGE SCALE GENOMIC DNA]</scope>
    <source>
        <strain evidence="2 4">NCTC949</strain>
    </source>
</reference>
<evidence type="ECO:0000313" key="1">
    <source>
        <dbReference type="EMBL" id="AKE42213.1"/>
    </source>
</evidence>
<sequence length="76" mass="8843">MEESKYPTDQEFLELLYAAKKELLAEKVPITHAWVDNLILETEAFYAIGEEFSAKRLAFSLITTLCSFELQYFSKE</sequence>
<dbReference type="EMBL" id="CP011312">
    <property type="protein sequence ID" value="AKE42213.1"/>
    <property type="molecule type" value="Genomic_DNA"/>
</dbReference>
<accession>A0A0F6R3D0</accession>
<dbReference type="OrthoDB" id="9971532at2"/>